<proteinExistence type="predicted"/>
<gene>
    <name evidence="3" type="ORF">GCM10011339_17580</name>
</gene>
<evidence type="ECO:0000313" key="3">
    <source>
        <dbReference type="EMBL" id="GGF29840.1"/>
    </source>
</evidence>
<dbReference type="Gene3D" id="3.55.50.30">
    <property type="match status" value="1"/>
</dbReference>
<evidence type="ECO:0000259" key="2">
    <source>
        <dbReference type="Pfam" id="PF04773"/>
    </source>
</evidence>
<dbReference type="EMBL" id="BMIU01000007">
    <property type="protein sequence ID" value="GGF29840.1"/>
    <property type="molecule type" value="Genomic_DNA"/>
</dbReference>
<feature type="domain" description="FecR protein" evidence="2">
    <location>
        <begin position="107"/>
        <end position="203"/>
    </location>
</feature>
<dbReference type="InterPro" id="IPR012373">
    <property type="entry name" value="Ferrdict_sens_TM"/>
</dbReference>
<dbReference type="PIRSF" id="PIRSF018266">
    <property type="entry name" value="FecR"/>
    <property type="match status" value="1"/>
</dbReference>
<keyword evidence="1" id="KW-0472">Membrane</keyword>
<reference evidence="4" key="1">
    <citation type="journal article" date="2019" name="Int. J. Syst. Evol. Microbiol.">
        <title>The Global Catalogue of Microorganisms (GCM) 10K type strain sequencing project: providing services to taxonomists for standard genome sequencing and annotation.</title>
        <authorList>
            <consortium name="The Broad Institute Genomics Platform"/>
            <consortium name="The Broad Institute Genome Sequencing Center for Infectious Disease"/>
            <person name="Wu L."/>
            <person name="Ma J."/>
        </authorList>
    </citation>
    <scope>NUCLEOTIDE SEQUENCE [LARGE SCALE GENOMIC DNA]</scope>
    <source>
        <strain evidence="4">CGMCC 1.15407</strain>
    </source>
</reference>
<dbReference type="Proteomes" id="UP000647339">
    <property type="component" value="Unassembled WGS sequence"/>
</dbReference>
<evidence type="ECO:0000313" key="4">
    <source>
        <dbReference type="Proteomes" id="UP000647339"/>
    </source>
</evidence>
<dbReference type="PANTHER" id="PTHR30273:SF2">
    <property type="entry name" value="PROTEIN FECR"/>
    <property type="match status" value="1"/>
</dbReference>
<dbReference type="PANTHER" id="PTHR30273">
    <property type="entry name" value="PERIPLASMIC SIGNAL SENSOR AND SIGMA FACTOR ACTIVATOR FECR-RELATED"/>
    <property type="match status" value="1"/>
</dbReference>
<feature type="transmembrane region" description="Helical" evidence="1">
    <location>
        <begin position="81"/>
        <end position="99"/>
    </location>
</feature>
<dbReference type="Gene3D" id="2.60.120.1440">
    <property type="match status" value="1"/>
</dbReference>
<dbReference type="Pfam" id="PF04773">
    <property type="entry name" value="FecR"/>
    <property type="match status" value="1"/>
</dbReference>
<name>A0ABQ1V0B6_9BACT</name>
<keyword evidence="4" id="KW-1185">Reference proteome</keyword>
<organism evidence="3 4">
    <name type="scientific">Echinicola rosea</name>
    <dbReference type="NCBI Taxonomy" id="1807691"/>
    <lineage>
        <taxon>Bacteria</taxon>
        <taxon>Pseudomonadati</taxon>
        <taxon>Bacteroidota</taxon>
        <taxon>Cytophagia</taxon>
        <taxon>Cytophagales</taxon>
        <taxon>Cyclobacteriaceae</taxon>
        <taxon>Echinicola</taxon>
    </lineage>
</organism>
<dbReference type="InterPro" id="IPR006860">
    <property type="entry name" value="FecR"/>
</dbReference>
<keyword evidence="1" id="KW-1133">Transmembrane helix</keyword>
<accession>A0ABQ1V0B6</accession>
<dbReference type="RefSeq" id="WP_137403141.1">
    <property type="nucleotide sequence ID" value="NZ_BMIU01000007.1"/>
</dbReference>
<keyword evidence="1" id="KW-0812">Transmembrane</keyword>
<comment type="caution">
    <text evidence="3">The sequence shown here is derived from an EMBL/GenBank/DDBJ whole genome shotgun (WGS) entry which is preliminary data.</text>
</comment>
<evidence type="ECO:0000256" key="1">
    <source>
        <dbReference type="SAM" id="Phobius"/>
    </source>
</evidence>
<sequence>MNREEINKLLDKFLSGEISPEEQKALDRWYKDFDGEDDVTDGMRAEEQWDLRSRMLGGIRQEAFDNIEHAKAPSTLTLRKLVMVAATLIMVVTLGFLFYRQQTQPVVYRTDLGEVLILKLPDSTEVTLNGNSEISYTSSWFGGFDRKVLLKGEAFFDVVHTIDDRRFTINEASGMGVEVFGTAFNYSVREGVNAVALQTGSVKITLPEEVAEKRKFHFLKPGEFAVYDHQSKEVAINTPANIERYYAWKEGKLILDYSTLPEIIDKIKGTYGLKISMDTTNWKAHKVSGTLPLTRDPESLIKNLEQLFDVEIKITNRE</sequence>
<protein>
    <submittedName>
        <fullName evidence="3">Anti-sigma factor</fullName>
    </submittedName>
</protein>